<dbReference type="EMBL" id="CP032819">
    <property type="protein sequence ID" value="AZS30325.1"/>
    <property type="molecule type" value="Genomic_DNA"/>
</dbReference>
<dbReference type="InterPro" id="IPR015421">
    <property type="entry name" value="PyrdxlP-dep_Trfase_major"/>
</dbReference>
<gene>
    <name evidence="7" type="ORF">D8S85_12735</name>
</gene>
<evidence type="ECO:0000256" key="4">
    <source>
        <dbReference type="ARBA" id="ARBA00023239"/>
    </source>
</evidence>
<dbReference type="InterPro" id="IPR004839">
    <property type="entry name" value="Aminotransferase_I/II_large"/>
</dbReference>
<dbReference type="PANTHER" id="PTHR43525">
    <property type="entry name" value="PROTEIN MALY"/>
    <property type="match status" value="1"/>
</dbReference>
<dbReference type="NCBIfam" id="TIGR04350">
    <property type="entry name" value="C_S_lyase_PatB"/>
    <property type="match status" value="1"/>
</dbReference>
<evidence type="ECO:0000313" key="7">
    <source>
        <dbReference type="EMBL" id="AZS30325.1"/>
    </source>
</evidence>
<dbReference type="RefSeq" id="WP_106480981.1">
    <property type="nucleotide sequence ID" value="NZ_CP032819.1"/>
</dbReference>
<dbReference type="AlphaFoldDB" id="A0A3Q9IQC6"/>
<dbReference type="OrthoDB" id="9802872at2"/>
<protein>
    <recommendedName>
        <fullName evidence="2">cysteine-S-conjugate beta-lyase</fullName>
        <ecNumber evidence="2">4.4.1.13</ecNumber>
    </recommendedName>
</protein>
<sequence length="387" mass="44134">MYDFDQIIDRRNTNCVKYDNLANVFGCTDILPMWVADMDFQVAPEILDAARECCEKGVFGYTFRSDEAKQAFADWVARRHGWQVDTRWLLSSPGIVTALALGVRVYTQEHDKVMIFTPVYPPFYAVVKDNNRELVCSTLKVENGHYHMDWEDVEKKLKNGVKLLILSNSHNPVGRVWTKEELTRIGTLCLQHGVTILSDEIHSDLALFGHKHVAMASLSPEIAAITITMMAPSKTFNIAGMMNSVVVISNPELRRLFEKELLCLHLDLGNIFGHVTLEAAYKFGDTWLDEMVRYLEKNILFVDQFLREELPAIKMILPESSFLLWLDFRATGLSHEQIQKKLLHEAKIGLNSGMDFGPEGEGFFRMNIGCPLETVKEGLERLKKAFK</sequence>
<dbReference type="KEGG" id="buy:D8S85_12735"/>
<organism evidence="7 8">
    <name type="scientific">Butyricimonas faecalis</name>
    <dbReference type="NCBI Taxonomy" id="2093856"/>
    <lineage>
        <taxon>Bacteria</taxon>
        <taxon>Pseudomonadati</taxon>
        <taxon>Bacteroidota</taxon>
        <taxon>Bacteroidia</taxon>
        <taxon>Bacteroidales</taxon>
        <taxon>Odoribacteraceae</taxon>
        <taxon>Butyricimonas</taxon>
    </lineage>
</organism>
<name>A0A3Q9IQC6_9BACT</name>
<dbReference type="PANTHER" id="PTHR43525:SF1">
    <property type="entry name" value="PROTEIN MALY"/>
    <property type="match status" value="1"/>
</dbReference>
<evidence type="ECO:0000259" key="6">
    <source>
        <dbReference type="Pfam" id="PF00155"/>
    </source>
</evidence>
<dbReference type="CDD" id="cd00609">
    <property type="entry name" value="AAT_like"/>
    <property type="match status" value="1"/>
</dbReference>
<dbReference type="Gene3D" id="3.40.640.10">
    <property type="entry name" value="Type I PLP-dependent aspartate aminotransferase-like (Major domain)"/>
    <property type="match status" value="1"/>
</dbReference>
<evidence type="ECO:0000256" key="1">
    <source>
        <dbReference type="ARBA" id="ARBA00001933"/>
    </source>
</evidence>
<dbReference type="Gene3D" id="3.90.1150.10">
    <property type="entry name" value="Aspartate Aminotransferase, domain 1"/>
    <property type="match status" value="1"/>
</dbReference>
<dbReference type="SUPFAM" id="SSF53383">
    <property type="entry name" value="PLP-dependent transferases"/>
    <property type="match status" value="1"/>
</dbReference>
<evidence type="ECO:0000313" key="8">
    <source>
        <dbReference type="Proteomes" id="UP000270673"/>
    </source>
</evidence>
<comment type="cofactor">
    <cofactor evidence="1">
        <name>pyridoxal 5'-phosphate</name>
        <dbReference type="ChEBI" id="CHEBI:597326"/>
    </cofactor>
</comment>
<dbReference type="GO" id="GO:0047804">
    <property type="term" value="F:cysteine-S-conjugate beta-lyase activity"/>
    <property type="evidence" value="ECO:0007669"/>
    <property type="project" value="UniProtKB-EC"/>
</dbReference>
<evidence type="ECO:0000256" key="3">
    <source>
        <dbReference type="ARBA" id="ARBA00022898"/>
    </source>
</evidence>
<reference evidence="7 8" key="1">
    <citation type="submission" date="2018-10" db="EMBL/GenBank/DDBJ databases">
        <title>Butyricimonas faecalis sp. nov., isolated from human faeces and emended description of the genus Butyricimonas.</title>
        <authorList>
            <person name="Le Roy T."/>
            <person name="Van der Smissen P."/>
            <person name="Paquot A."/>
            <person name="Delzenne N."/>
            <person name="Muccioli G."/>
            <person name="Collet J.-F."/>
            <person name="Cani P.D."/>
        </authorList>
    </citation>
    <scope>NUCLEOTIDE SEQUENCE [LARGE SCALE GENOMIC DNA]</scope>
    <source>
        <strain evidence="7 8">H184</strain>
    </source>
</reference>
<dbReference type="InterPro" id="IPR015424">
    <property type="entry name" value="PyrdxlP-dep_Trfase"/>
</dbReference>
<keyword evidence="3" id="KW-0663">Pyridoxal phosphate</keyword>
<comment type="similarity">
    <text evidence="5">Belongs to the class-II pyridoxal-phosphate-dependent aminotransferase family. MalY/PatB cystathionine beta-lyase subfamily.</text>
</comment>
<evidence type="ECO:0000256" key="2">
    <source>
        <dbReference type="ARBA" id="ARBA00012224"/>
    </source>
</evidence>
<evidence type="ECO:0000256" key="5">
    <source>
        <dbReference type="ARBA" id="ARBA00037974"/>
    </source>
</evidence>
<dbReference type="Pfam" id="PF00155">
    <property type="entry name" value="Aminotran_1_2"/>
    <property type="match status" value="1"/>
</dbReference>
<keyword evidence="4 7" id="KW-0456">Lyase</keyword>
<keyword evidence="8" id="KW-1185">Reference proteome</keyword>
<dbReference type="InterPro" id="IPR027619">
    <property type="entry name" value="C-S_lyase_PatB-like"/>
</dbReference>
<proteinExistence type="inferred from homology"/>
<feature type="domain" description="Aminotransferase class I/classII large" evidence="6">
    <location>
        <begin position="38"/>
        <end position="382"/>
    </location>
</feature>
<dbReference type="InterPro" id="IPR015422">
    <property type="entry name" value="PyrdxlP-dep_Trfase_small"/>
</dbReference>
<accession>A0A3Q9IQC6</accession>
<dbReference type="GO" id="GO:0030170">
    <property type="term" value="F:pyridoxal phosphate binding"/>
    <property type="evidence" value="ECO:0007669"/>
    <property type="project" value="InterPro"/>
</dbReference>
<dbReference type="EC" id="4.4.1.13" evidence="2"/>
<dbReference type="Proteomes" id="UP000270673">
    <property type="component" value="Chromosome"/>
</dbReference>
<dbReference type="InterPro" id="IPR051798">
    <property type="entry name" value="Class-II_PLP-Dep_Aminotrans"/>
</dbReference>